<dbReference type="InterPro" id="IPR018162">
    <property type="entry name" value="Ala-tRNA-ligase_IIc_anticod-bd"/>
</dbReference>
<dbReference type="InterPro" id="IPR045864">
    <property type="entry name" value="aa-tRNA-synth_II/BPL/LPL"/>
</dbReference>
<keyword evidence="6" id="KW-0067">ATP-binding</keyword>
<dbReference type="GO" id="GO:0005524">
    <property type="term" value="F:ATP binding"/>
    <property type="evidence" value="ECO:0007669"/>
    <property type="project" value="UniProtKB-KW"/>
</dbReference>
<dbReference type="Gene3D" id="3.30.930.10">
    <property type="entry name" value="Bira Bifunctional Protein, Domain 2"/>
    <property type="match status" value="1"/>
</dbReference>
<organism evidence="11 12">
    <name type="scientific">Candidatus Nealsonbacteria bacterium CG08_land_8_20_14_0_20_38_20</name>
    <dbReference type="NCBI Taxonomy" id="1974705"/>
    <lineage>
        <taxon>Bacteria</taxon>
        <taxon>Candidatus Nealsoniibacteriota</taxon>
    </lineage>
</organism>
<dbReference type="Pfam" id="PF01411">
    <property type="entry name" value="tRNA-synt_2c"/>
    <property type="match status" value="1"/>
</dbReference>
<keyword evidence="9" id="KW-0030">Aminoacyl-tRNA synthetase</keyword>
<keyword evidence="5" id="KW-0547">Nucleotide-binding</keyword>
<name>A0A2H0YMQ7_9BACT</name>
<dbReference type="SMART" id="SM00863">
    <property type="entry name" value="tRNA_SAD"/>
    <property type="match status" value="1"/>
</dbReference>
<protein>
    <recommendedName>
        <fullName evidence="2">alanine--tRNA ligase</fullName>
        <ecNumber evidence="2">6.1.1.7</ecNumber>
    </recommendedName>
</protein>
<dbReference type="Gene3D" id="3.30.980.10">
    <property type="entry name" value="Threonyl-trna Synthetase, Chain A, domain 2"/>
    <property type="match status" value="1"/>
</dbReference>
<dbReference type="GO" id="GO:0006419">
    <property type="term" value="P:alanyl-tRNA aminoacylation"/>
    <property type="evidence" value="ECO:0007669"/>
    <property type="project" value="InterPro"/>
</dbReference>
<comment type="caution">
    <text evidence="11">The sequence shown here is derived from an EMBL/GenBank/DDBJ whole genome shotgun (WGS) entry which is preliminary data.</text>
</comment>
<dbReference type="EMBL" id="PEYD01000004">
    <property type="protein sequence ID" value="PIS39781.1"/>
    <property type="molecule type" value="Genomic_DNA"/>
</dbReference>
<accession>A0A2H0YMQ7</accession>
<gene>
    <name evidence="11" type="ORF">COT33_00240</name>
</gene>
<dbReference type="Proteomes" id="UP000230088">
    <property type="component" value="Unassembled WGS sequence"/>
</dbReference>
<reference evidence="12" key="1">
    <citation type="submission" date="2017-09" db="EMBL/GenBank/DDBJ databases">
        <title>Depth-based differentiation of microbial function through sediment-hosted aquifers and enrichment of novel symbionts in the deep terrestrial subsurface.</title>
        <authorList>
            <person name="Probst A.J."/>
            <person name="Ladd B."/>
            <person name="Jarett J.K."/>
            <person name="Geller-Mcgrath D.E."/>
            <person name="Sieber C.M.K."/>
            <person name="Emerson J.B."/>
            <person name="Anantharaman K."/>
            <person name="Thomas B.C."/>
            <person name="Malmstrom R."/>
            <person name="Stieglmeier M."/>
            <person name="Klingl A."/>
            <person name="Woyke T."/>
            <person name="Ryan C.M."/>
            <person name="Banfield J.F."/>
        </authorList>
    </citation>
    <scope>NUCLEOTIDE SEQUENCE [LARGE SCALE GENOMIC DNA]</scope>
</reference>
<evidence type="ECO:0000256" key="9">
    <source>
        <dbReference type="ARBA" id="ARBA00023146"/>
    </source>
</evidence>
<evidence type="ECO:0000256" key="2">
    <source>
        <dbReference type="ARBA" id="ARBA00013168"/>
    </source>
</evidence>
<dbReference type="EC" id="6.1.1.7" evidence="2"/>
<dbReference type="FunFam" id="3.30.980.10:FF:000004">
    <property type="entry name" value="Alanine--tRNA ligase, cytoplasmic"/>
    <property type="match status" value="1"/>
</dbReference>
<dbReference type="InterPro" id="IPR018163">
    <property type="entry name" value="Thr/Ala-tRNA-synth_IIc_edit"/>
</dbReference>
<dbReference type="Pfam" id="PF07973">
    <property type="entry name" value="tRNA_SAD"/>
    <property type="match status" value="1"/>
</dbReference>
<dbReference type="PROSITE" id="PS50860">
    <property type="entry name" value="AA_TRNA_LIGASE_II_ALA"/>
    <property type="match status" value="1"/>
</dbReference>
<dbReference type="NCBIfam" id="NF002436">
    <property type="entry name" value="PRK01584.1"/>
    <property type="match status" value="1"/>
</dbReference>
<dbReference type="SUPFAM" id="SSF101353">
    <property type="entry name" value="Putative anticodon-binding domain of alanyl-tRNA synthetase (AlaRS)"/>
    <property type="match status" value="1"/>
</dbReference>
<dbReference type="GO" id="GO:0000049">
    <property type="term" value="F:tRNA binding"/>
    <property type="evidence" value="ECO:0007669"/>
    <property type="project" value="UniProtKB-KW"/>
</dbReference>
<dbReference type="InterPro" id="IPR018165">
    <property type="entry name" value="Ala-tRNA-synth_IIc_core"/>
</dbReference>
<dbReference type="GO" id="GO:0005829">
    <property type="term" value="C:cytosol"/>
    <property type="evidence" value="ECO:0007669"/>
    <property type="project" value="TreeGrafter"/>
</dbReference>
<evidence type="ECO:0000256" key="1">
    <source>
        <dbReference type="ARBA" id="ARBA00008226"/>
    </source>
</evidence>
<keyword evidence="7" id="KW-0694">RNA-binding</keyword>
<dbReference type="SUPFAM" id="SSF55186">
    <property type="entry name" value="ThrRS/AlaRS common domain"/>
    <property type="match status" value="1"/>
</dbReference>
<dbReference type="GO" id="GO:0004813">
    <property type="term" value="F:alanine-tRNA ligase activity"/>
    <property type="evidence" value="ECO:0007669"/>
    <property type="project" value="UniProtKB-EC"/>
</dbReference>
<evidence type="ECO:0000256" key="3">
    <source>
        <dbReference type="ARBA" id="ARBA00022555"/>
    </source>
</evidence>
<dbReference type="Gene3D" id="3.30.54.20">
    <property type="match status" value="1"/>
</dbReference>
<dbReference type="CDD" id="cd00673">
    <property type="entry name" value="AlaRS_core"/>
    <property type="match status" value="1"/>
</dbReference>
<keyword evidence="8" id="KW-0648">Protein biosynthesis</keyword>
<evidence type="ECO:0000256" key="5">
    <source>
        <dbReference type="ARBA" id="ARBA00022741"/>
    </source>
</evidence>
<evidence type="ECO:0000313" key="12">
    <source>
        <dbReference type="Proteomes" id="UP000230088"/>
    </source>
</evidence>
<dbReference type="PRINTS" id="PR00980">
    <property type="entry name" value="TRNASYNTHALA"/>
</dbReference>
<evidence type="ECO:0000313" key="11">
    <source>
        <dbReference type="EMBL" id="PIS39781.1"/>
    </source>
</evidence>
<feature type="domain" description="Alanyl-transfer RNA synthetases family profile" evidence="10">
    <location>
        <begin position="1"/>
        <end position="598"/>
    </location>
</feature>
<sequence length="598" mass="68339">MTAKELRERFLNFFKKKGHKIVPSSSLIPTDPSVLFTTAGMQQFKECYLFGNLQNSQIKTRFLGKPFPYGKRAASCQKCLRTSDIEAVGDESHLTFLEMLGNFSFGDYFKEEAIKFAFQFLFEELELPQKNVVFTVFEGDKNVPEDKESILIWKKLGIKENKIEKRGREDNFWGPTGEEGPCGPTTEIHFQGTEVWNLVFNEYYQDRTGKLTPLKQKGVDTGMGLERLAMIVQGKPNVFETDLFEAIIKDLRFKIKDLRNEKAVRIIADHIKSAVFLISEGIFPSNVERGYILRRLLRRAIRFGKLPNLPKNFLIPLAQKVVAIYRNVYPEVRDKETDILTIIQQEGEKFEKTLVKGLKELNKLERIGKIEKIETSGELKVFNRVNAKDAFDIYQSYGFPLEMIQEELAKRGLLVDEKKFKKEFKKHQEISKAGAEKKFGGVGKEANYESAKLHTATHLLHAALRKILGNYVKQMGSDITSQRLRFDFSQAKKLTPEEIKKVEDLVNQKIKENLEVKKEETTYEEAIKSGALAFFKEKYPEKVTVYTVGGPVAPSGQVFSKEICAGPHVKKTSELGNFKIIKEESSGAGIRRIRAVLK</sequence>
<dbReference type="InterPro" id="IPR002318">
    <property type="entry name" value="Ala-tRNA-lgiase_IIc"/>
</dbReference>
<dbReference type="InterPro" id="IPR012947">
    <property type="entry name" value="tRNA_SAD"/>
</dbReference>
<dbReference type="PANTHER" id="PTHR11777:SF9">
    <property type="entry name" value="ALANINE--TRNA LIGASE, CYTOPLASMIC"/>
    <property type="match status" value="1"/>
</dbReference>
<dbReference type="SUPFAM" id="SSF55681">
    <property type="entry name" value="Class II aaRS and biotin synthetases"/>
    <property type="match status" value="1"/>
</dbReference>
<dbReference type="GO" id="GO:0002161">
    <property type="term" value="F:aminoacyl-tRNA deacylase activity"/>
    <property type="evidence" value="ECO:0007669"/>
    <property type="project" value="TreeGrafter"/>
</dbReference>
<evidence type="ECO:0000256" key="6">
    <source>
        <dbReference type="ARBA" id="ARBA00022840"/>
    </source>
</evidence>
<evidence type="ECO:0000256" key="7">
    <source>
        <dbReference type="ARBA" id="ARBA00022884"/>
    </source>
</evidence>
<keyword evidence="3" id="KW-0820">tRNA-binding</keyword>
<evidence type="ECO:0000256" key="8">
    <source>
        <dbReference type="ARBA" id="ARBA00022917"/>
    </source>
</evidence>
<dbReference type="InterPro" id="IPR050058">
    <property type="entry name" value="Ala-tRNA_ligase"/>
</dbReference>
<evidence type="ECO:0000256" key="4">
    <source>
        <dbReference type="ARBA" id="ARBA00022598"/>
    </source>
</evidence>
<dbReference type="InterPro" id="IPR018164">
    <property type="entry name" value="Ala-tRNA-synth_IIc_N"/>
</dbReference>
<proteinExistence type="inferred from homology"/>
<comment type="similarity">
    <text evidence="1">Belongs to the class-II aminoacyl-tRNA synthetase family.</text>
</comment>
<dbReference type="AlphaFoldDB" id="A0A2H0YMQ7"/>
<dbReference type="PANTHER" id="PTHR11777">
    <property type="entry name" value="ALANYL-TRNA SYNTHETASE"/>
    <property type="match status" value="1"/>
</dbReference>
<evidence type="ECO:0000259" key="10">
    <source>
        <dbReference type="PROSITE" id="PS50860"/>
    </source>
</evidence>
<keyword evidence="4 11" id="KW-0436">Ligase</keyword>